<reference evidence="1 2" key="1">
    <citation type="submission" date="2018-06" db="EMBL/GenBank/DDBJ databases">
        <authorList>
            <consortium name="Pathogen Informatics"/>
            <person name="Doyle S."/>
        </authorList>
    </citation>
    <scope>NUCLEOTIDE SEQUENCE [LARGE SCALE GENOMIC DNA]</scope>
    <source>
        <strain evidence="1 2">NCTC8622</strain>
    </source>
</reference>
<organism evidence="1 2">
    <name type="scientific">Escherichia coli</name>
    <dbReference type="NCBI Taxonomy" id="562"/>
    <lineage>
        <taxon>Bacteria</taxon>
        <taxon>Pseudomonadati</taxon>
        <taxon>Pseudomonadota</taxon>
        <taxon>Gammaproteobacteria</taxon>
        <taxon>Enterobacterales</taxon>
        <taxon>Enterobacteriaceae</taxon>
        <taxon>Escherichia</taxon>
    </lineage>
</organism>
<evidence type="ECO:0000313" key="1">
    <source>
        <dbReference type="EMBL" id="STI86532.1"/>
    </source>
</evidence>
<name>A0A376UBA3_ECOLX</name>
<dbReference type="EMBL" id="UGCP01000002">
    <property type="protein sequence ID" value="STI86532.1"/>
    <property type="molecule type" value="Genomic_DNA"/>
</dbReference>
<sequence length="103" mass="11474">MGSKTWRNSAAEITNPQSLRYSATDWQGDTQILSLTPGAQANSAEGWTLIMPDWQNGEGASNHWRLSVVVEDNQGQRVSSNEITLTLVEPFDALSNDELRWEP</sequence>
<dbReference type="AlphaFoldDB" id="A0A376UBA3"/>
<protein>
    <submittedName>
        <fullName evidence="1">Invasin</fullName>
    </submittedName>
</protein>
<dbReference type="Proteomes" id="UP000254079">
    <property type="component" value="Unassembled WGS sequence"/>
</dbReference>
<accession>A0A376UBA3</accession>
<proteinExistence type="predicted"/>
<gene>
    <name evidence="1" type="primary">ychO_1</name>
    <name evidence="1" type="ORF">NCTC8622_05661</name>
</gene>
<evidence type="ECO:0000313" key="2">
    <source>
        <dbReference type="Proteomes" id="UP000254079"/>
    </source>
</evidence>